<dbReference type="eggNOG" id="ENOG502QRM9">
    <property type="taxonomic scope" value="Eukaryota"/>
</dbReference>
<evidence type="ECO:0000313" key="3">
    <source>
        <dbReference type="Proteomes" id="UP000005222"/>
    </source>
</evidence>
<dbReference type="InterPro" id="IPR011333">
    <property type="entry name" value="SKP1/BTB/POZ_sf"/>
</dbReference>
<dbReference type="OMA" id="NCYSHIN"/>
<proteinExistence type="predicted"/>
<dbReference type="PANTHER" id="PTHR31758:SF2">
    <property type="entry name" value="BTB_POZ DOMAIN-CONTAINING PROTEIN YLR108C"/>
    <property type="match status" value="1"/>
</dbReference>
<dbReference type="Pfam" id="PF02214">
    <property type="entry name" value="BTB_2"/>
    <property type="match status" value="1"/>
</dbReference>
<protein>
    <submittedName>
        <fullName evidence="2">Piso0_005713 protein</fullName>
    </submittedName>
</protein>
<dbReference type="Gene3D" id="3.30.710.10">
    <property type="entry name" value="Potassium Channel Kv1.1, Chain A"/>
    <property type="match status" value="2"/>
</dbReference>
<evidence type="ECO:0000259" key="1">
    <source>
        <dbReference type="Pfam" id="PF02214"/>
    </source>
</evidence>
<accession>G8Y2Q3</accession>
<dbReference type="AlphaFoldDB" id="G8Y2Q3"/>
<dbReference type="OrthoDB" id="2414723at2759"/>
<dbReference type="GO" id="GO:0051260">
    <property type="term" value="P:protein homooligomerization"/>
    <property type="evidence" value="ECO:0007669"/>
    <property type="project" value="InterPro"/>
</dbReference>
<dbReference type="HOGENOM" id="CLU_017395_0_1_1"/>
<sequence>MSSYPLGFWLSEEHDPRIPQFLPFEKVYLIQVGHRLFKISGASLSSDGPSYFTKYFSDDINEEKILFVDRNPQIFEKIYNHLQGYQINVTDDYEFIHLWTDSYYFSLPKLQTYLKQEDVFATIGNQSFKIPRSLFLRDGNYPNFFTISYDSLLADIRKLIEEKKMIRPPSLRPATVSNRSPKLFEDILEILRGNDLVVRDDHHRRLLIKECRYYRFLELKQRIIKHKITNNPFIEGKQEIIVDINDLSADGVSNESPSDETIAPIHYRRPFIDEPKRPLIIQMDIDNDNMEKKEYSEAKVIINRKLGFVMLQLTNHMCQKFVHVFKSATEDYLNQNMNEKNPFVSIYADINGSKATINGLEMKKDWVNDIINPESSNTLTPNTDGYADDEHHSKKRKEIIRGDLIEIRVMKSLWRLYTRGRKVCIHALLLHGVTDEFSFNEQSLDFL</sequence>
<feature type="domain" description="Potassium channel tetramerisation-type BTB" evidence="1">
    <location>
        <begin position="30"/>
        <end position="110"/>
    </location>
</feature>
<dbReference type="InterPro" id="IPR003131">
    <property type="entry name" value="T1-type_BTB"/>
</dbReference>
<dbReference type="STRING" id="559304.G8Y2Q3"/>
<name>G8Y2Q3_PICSO</name>
<reference evidence="2 3" key="1">
    <citation type="journal article" date="2012" name="G3 (Bethesda)">
        <title>Pichia sorbitophila, an interspecies yeast hybrid reveals early steps of genome resolution following polyploidization.</title>
        <authorList>
            <person name="Leh Louis V."/>
            <person name="Despons L."/>
            <person name="Friedrich A."/>
            <person name="Martin T."/>
            <person name="Durrens P."/>
            <person name="Casaregola S."/>
            <person name="Neuveglise C."/>
            <person name="Fairhead C."/>
            <person name="Marck C."/>
            <person name="Cruz J.A."/>
            <person name="Straub M.L."/>
            <person name="Kugler V."/>
            <person name="Sacerdot C."/>
            <person name="Uzunov Z."/>
            <person name="Thierry A."/>
            <person name="Weiss S."/>
            <person name="Bleykasten C."/>
            <person name="De Montigny J."/>
            <person name="Jacques N."/>
            <person name="Jung P."/>
            <person name="Lemaire M."/>
            <person name="Mallet S."/>
            <person name="Morel G."/>
            <person name="Richard G.F."/>
            <person name="Sarkar A."/>
            <person name="Savel G."/>
            <person name="Schacherer J."/>
            <person name="Seret M.L."/>
            <person name="Talla E."/>
            <person name="Samson G."/>
            <person name="Jubin C."/>
            <person name="Poulain J."/>
            <person name="Vacherie B."/>
            <person name="Barbe V."/>
            <person name="Pelletier E."/>
            <person name="Sherman D.J."/>
            <person name="Westhof E."/>
            <person name="Weissenbach J."/>
            <person name="Baret P.V."/>
            <person name="Wincker P."/>
            <person name="Gaillardin C."/>
            <person name="Dujon B."/>
            <person name="Souciet J.L."/>
        </authorList>
    </citation>
    <scope>NUCLEOTIDE SEQUENCE [LARGE SCALE GENOMIC DNA]</scope>
    <source>
        <strain evidence="3">ATCC MYA-4447 / BCRC 22081 / CBS 7064 / NBRC 10061 / NRRL Y-12695</strain>
    </source>
</reference>
<dbReference type="InParanoid" id="G8Y2Q3"/>
<organism evidence="2 3">
    <name type="scientific">Pichia sorbitophila (strain ATCC MYA-4447 / BCRC 22081 / CBS 7064 / NBRC 10061 / NRRL Y-12695)</name>
    <name type="common">Hybrid yeast</name>
    <dbReference type="NCBI Taxonomy" id="559304"/>
    <lineage>
        <taxon>Eukaryota</taxon>
        <taxon>Fungi</taxon>
        <taxon>Dikarya</taxon>
        <taxon>Ascomycota</taxon>
        <taxon>Saccharomycotina</taxon>
        <taxon>Pichiomycetes</taxon>
        <taxon>Debaryomycetaceae</taxon>
        <taxon>Millerozyma</taxon>
    </lineage>
</organism>
<dbReference type="SUPFAM" id="SSF54695">
    <property type="entry name" value="POZ domain"/>
    <property type="match status" value="2"/>
</dbReference>
<dbReference type="FunCoup" id="G8Y2Q3">
    <property type="interactions" value="103"/>
</dbReference>
<dbReference type="EMBL" id="FO082047">
    <property type="protein sequence ID" value="CCE86064.1"/>
    <property type="molecule type" value="Genomic_DNA"/>
</dbReference>
<dbReference type="Proteomes" id="UP000005222">
    <property type="component" value="Chromosome M"/>
</dbReference>
<gene>
    <name evidence="2" type="primary">Piso0_005713</name>
    <name evidence="2" type="ORF">GNLVRS01_PISO0M20714g</name>
</gene>
<dbReference type="PANTHER" id="PTHR31758">
    <property type="entry name" value="BTB/POZ DOMAIN-CONTAINING PROTEIN YLR108C"/>
    <property type="match status" value="1"/>
</dbReference>
<keyword evidence="3" id="KW-1185">Reference proteome</keyword>
<evidence type="ECO:0000313" key="2">
    <source>
        <dbReference type="EMBL" id="CCE86064.1"/>
    </source>
</evidence>